<reference evidence="1" key="2">
    <citation type="submission" date="2024-05" db="EMBL/GenBank/DDBJ databases">
        <authorList>
            <person name="Mellies J."/>
            <person name="Newton I."/>
        </authorList>
    </citation>
    <scope>NUCLEOTIDE SEQUENCE</scope>
    <source>
        <strain evidence="1">13.2</strain>
    </source>
</reference>
<name>A0AAU7BCF1_9PSED</name>
<dbReference type="EMBL" id="CP157179">
    <property type="protein sequence ID" value="XBG30219.1"/>
    <property type="molecule type" value="Genomic_DNA"/>
</dbReference>
<accession>A0AAU7BCF1</accession>
<gene>
    <name evidence="1" type="ORF">ABH853_15240</name>
</gene>
<protein>
    <submittedName>
        <fullName evidence="1">Uncharacterized protein</fullName>
    </submittedName>
</protein>
<proteinExistence type="predicted"/>
<dbReference type="AlphaFoldDB" id="A0AAU7BCF1"/>
<organism evidence="1">
    <name type="scientific">Pseudomonas sp. 13.2</name>
    <dbReference type="NCBI Taxonomy" id="3144665"/>
    <lineage>
        <taxon>Bacteria</taxon>
        <taxon>Pseudomonadati</taxon>
        <taxon>Pseudomonadota</taxon>
        <taxon>Gammaproteobacteria</taxon>
        <taxon>Pseudomonadales</taxon>
        <taxon>Pseudomonadaceae</taxon>
        <taxon>Pseudomonas</taxon>
    </lineage>
</organism>
<reference evidence="1" key="1">
    <citation type="journal article" date="2019" name="Microbiol. Resour. Announc.">
        <title>Draft Genome Sequences of Five Environmental Bacterial Isolates That Degrade Polyethylene Terephthalate Plastic.</title>
        <authorList>
            <person name="Leon-Zayas R."/>
            <person name="Roberts C."/>
            <person name="Vague M."/>
            <person name="Mellies J.L."/>
        </authorList>
    </citation>
    <scope>NUCLEOTIDE SEQUENCE</scope>
    <source>
        <strain evidence="1">13.2</strain>
    </source>
</reference>
<evidence type="ECO:0000313" key="1">
    <source>
        <dbReference type="EMBL" id="XBG30219.1"/>
    </source>
</evidence>
<sequence length="49" mass="5462">MLAKRYVMVVATAFFILALIYVYSTMQSIEAAGSVSAQEKVNAQYFSHL</sequence>